<dbReference type="GO" id="GO:0051082">
    <property type="term" value="F:unfolded protein binding"/>
    <property type="evidence" value="ECO:0007669"/>
    <property type="project" value="InterPro"/>
</dbReference>
<dbReference type="Proteomes" id="UP000231198">
    <property type="component" value="Unassembled WGS sequence"/>
</dbReference>
<evidence type="ECO:0000256" key="2">
    <source>
        <dbReference type="ARBA" id="ARBA00022737"/>
    </source>
</evidence>
<organism evidence="7 8">
    <name type="scientific">Candidatus Roizmanbacteria bacterium CG09_land_8_20_14_0_10_41_9</name>
    <dbReference type="NCBI Taxonomy" id="1974850"/>
    <lineage>
        <taxon>Bacteria</taxon>
        <taxon>Candidatus Roizmaniibacteriota</taxon>
    </lineage>
</organism>
<dbReference type="InterPro" id="IPR002939">
    <property type="entry name" value="DnaJ_C"/>
</dbReference>
<evidence type="ECO:0000313" key="7">
    <source>
        <dbReference type="EMBL" id="PIS15591.1"/>
    </source>
</evidence>
<evidence type="ECO:0000256" key="1">
    <source>
        <dbReference type="ARBA" id="ARBA00022723"/>
    </source>
</evidence>
<proteinExistence type="predicted"/>
<accession>A0A2H0WSI9</accession>
<dbReference type="PANTHER" id="PTHR43096:SF52">
    <property type="entry name" value="DNAJ HOMOLOG 1, MITOCHONDRIAL-RELATED"/>
    <property type="match status" value="1"/>
</dbReference>
<evidence type="ECO:0000313" key="8">
    <source>
        <dbReference type="Proteomes" id="UP000231198"/>
    </source>
</evidence>
<dbReference type="EMBL" id="PEZG01000060">
    <property type="protein sequence ID" value="PIS15591.1"/>
    <property type="molecule type" value="Genomic_DNA"/>
</dbReference>
<sequence length="286" mass="32359">MKDFYETLGVSKNATTNEIKAAYRKQALKWHPDRNKSTEAEERFKEVNKAYEVLSDPKKKEMYDQYGTDAFQKGTPGGPQGYAYNQGPFTYTYSNFGGEGSPFENVDFGGFSDPFEIFEQFFGFGSRSSRGRSQRRQVYEITLDFDEAVRGVEKHVVIKGESKKIKIPAGVDSGNRIRFSDFDLLVNVKPHSSFRREGQDIYIEKEMSYPTAVMGGVIEVSTLKGTVQLRVRPGTQSGSIVRLRGEGIPYPSSTRRGDLYVVYKIKVPERVTSAAKKLLEELEDEL</sequence>
<dbReference type="CDD" id="cd10747">
    <property type="entry name" value="DnaJ_C"/>
    <property type="match status" value="1"/>
</dbReference>
<dbReference type="PRINTS" id="PR00625">
    <property type="entry name" value="JDOMAIN"/>
</dbReference>
<name>A0A2H0WSI9_9BACT</name>
<feature type="domain" description="J" evidence="6">
    <location>
        <begin position="3"/>
        <end position="67"/>
    </location>
</feature>
<dbReference type="CDD" id="cd06257">
    <property type="entry name" value="DnaJ"/>
    <property type="match status" value="1"/>
</dbReference>
<keyword evidence="3" id="KW-0863">Zinc-finger</keyword>
<evidence type="ECO:0000259" key="6">
    <source>
        <dbReference type="PROSITE" id="PS50076"/>
    </source>
</evidence>
<keyword evidence="5" id="KW-0143">Chaperone</keyword>
<dbReference type="InterPro" id="IPR036869">
    <property type="entry name" value="J_dom_sf"/>
</dbReference>
<dbReference type="InterPro" id="IPR018253">
    <property type="entry name" value="DnaJ_domain_CS"/>
</dbReference>
<dbReference type="PROSITE" id="PS00636">
    <property type="entry name" value="DNAJ_1"/>
    <property type="match status" value="1"/>
</dbReference>
<dbReference type="SUPFAM" id="SSF46565">
    <property type="entry name" value="Chaperone J-domain"/>
    <property type="match status" value="1"/>
</dbReference>
<dbReference type="AlphaFoldDB" id="A0A2H0WSI9"/>
<evidence type="ECO:0000256" key="4">
    <source>
        <dbReference type="ARBA" id="ARBA00022833"/>
    </source>
</evidence>
<dbReference type="SMART" id="SM00271">
    <property type="entry name" value="DnaJ"/>
    <property type="match status" value="1"/>
</dbReference>
<dbReference type="InterPro" id="IPR008971">
    <property type="entry name" value="HSP40/DnaJ_pept-bd"/>
</dbReference>
<comment type="caution">
    <text evidence="7">The sequence shown here is derived from an EMBL/GenBank/DDBJ whole genome shotgun (WGS) entry which is preliminary data.</text>
</comment>
<reference evidence="8" key="1">
    <citation type="submission" date="2017-09" db="EMBL/GenBank/DDBJ databases">
        <title>Depth-based differentiation of microbial function through sediment-hosted aquifers and enrichment of novel symbionts in the deep terrestrial subsurface.</title>
        <authorList>
            <person name="Probst A.J."/>
            <person name="Ladd B."/>
            <person name="Jarett J.K."/>
            <person name="Geller-Mcgrath D.E."/>
            <person name="Sieber C.M.K."/>
            <person name="Emerson J.B."/>
            <person name="Anantharaman K."/>
            <person name="Thomas B.C."/>
            <person name="Malmstrom R."/>
            <person name="Stieglmeier M."/>
            <person name="Klingl A."/>
            <person name="Woyke T."/>
            <person name="Ryan C.M."/>
            <person name="Banfield J.F."/>
        </authorList>
    </citation>
    <scope>NUCLEOTIDE SEQUENCE [LARGE SCALE GENOMIC DNA]</scope>
</reference>
<dbReference type="PROSITE" id="PS50076">
    <property type="entry name" value="DNAJ_2"/>
    <property type="match status" value="1"/>
</dbReference>
<protein>
    <submittedName>
        <fullName evidence="7">Molecular chaperone DnaJ</fullName>
    </submittedName>
</protein>
<dbReference type="GO" id="GO:0042026">
    <property type="term" value="P:protein refolding"/>
    <property type="evidence" value="ECO:0007669"/>
    <property type="project" value="TreeGrafter"/>
</dbReference>
<dbReference type="GO" id="GO:0005737">
    <property type="term" value="C:cytoplasm"/>
    <property type="evidence" value="ECO:0007669"/>
    <property type="project" value="TreeGrafter"/>
</dbReference>
<keyword evidence="2" id="KW-0677">Repeat</keyword>
<dbReference type="Gene3D" id="2.60.260.20">
    <property type="entry name" value="Urease metallochaperone UreE, N-terminal domain"/>
    <property type="match status" value="2"/>
</dbReference>
<keyword evidence="1" id="KW-0479">Metal-binding</keyword>
<dbReference type="SUPFAM" id="SSF49493">
    <property type="entry name" value="HSP40/DnaJ peptide-binding domain"/>
    <property type="match status" value="2"/>
</dbReference>
<keyword evidence="4" id="KW-0862">Zinc</keyword>
<gene>
    <name evidence="7" type="ORF">COT62_02865</name>
</gene>
<dbReference type="GO" id="GO:0008270">
    <property type="term" value="F:zinc ion binding"/>
    <property type="evidence" value="ECO:0007669"/>
    <property type="project" value="UniProtKB-KW"/>
</dbReference>
<dbReference type="Pfam" id="PF00226">
    <property type="entry name" value="DnaJ"/>
    <property type="match status" value="1"/>
</dbReference>
<dbReference type="Gene3D" id="1.10.287.110">
    <property type="entry name" value="DnaJ domain"/>
    <property type="match status" value="1"/>
</dbReference>
<dbReference type="Pfam" id="PF01556">
    <property type="entry name" value="DnaJ_C"/>
    <property type="match status" value="1"/>
</dbReference>
<evidence type="ECO:0000256" key="3">
    <source>
        <dbReference type="ARBA" id="ARBA00022771"/>
    </source>
</evidence>
<dbReference type="InterPro" id="IPR001623">
    <property type="entry name" value="DnaJ_domain"/>
</dbReference>
<dbReference type="FunFam" id="2.60.260.20:FF:000005">
    <property type="entry name" value="Chaperone protein dnaJ 1, mitochondrial"/>
    <property type="match status" value="1"/>
</dbReference>
<evidence type="ECO:0000256" key="5">
    <source>
        <dbReference type="ARBA" id="ARBA00023186"/>
    </source>
</evidence>
<dbReference type="PANTHER" id="PTHR43096">
    <property type="entry name" value="DNAJ HOMOLOG 1, MITOCHONDRIAL-RELATED"/>
    <property type="match status" value="1"/>
</dbReference>